<dbReference type="SUPFAM" id="SSF47473">
    <property type="entry name" value="EF-hand"/>
    <property type="match status" value="1"/>
</dbReference>
<dbReference type="Proteomes" id="UP000324832">
    <property type="component" value="Unassembled WGS sequence"/>
</dbReference>
<dbReference type="EMBL" id="FZQP02006915">
    <property type="protein sequence ID" value="VVD04940.1"/>
    <property type="molecule type" value="Genomic_DNA"/>
</dbReference>
<dbReference type="Pfam" id="PF25325">
    <property type="entry name" value="EF-hand_EFHB_C"/>
    <property type="match status" value="1"/>
</dbReference>
<accession>A0A5E4R6H3</accession>
<dbReference type="InterPro" id="IPR011992">
    <property type="entry name" value="EF-hand-dom_pair"/>
</dbReference>
<evidence type="ECO:0000313" key="2">
    <source>
        <dbReference type="EMBL" id="VVD04940.1"/>
    </source>
</evidence>
<reference evidence="2 3" key="1">
    <citation type="submission" date="2017-07" db="EMBL/GenBank/DDBJ databases">
        <authorList>
            <person name="Talla V."/>
            <person name="Backstrom N."/>
        </authorList>
    </citation>
    <scope>NUCLEOTIDE SEQUENCE [LARGE SCALE GENOMIC DNA]</scope>
</reference>
<gene>
    <name evidence="2" type="ORF">LSINAPIS_LOCUS14586</name>
</gene>
<name>A0A5E4R6H3_9NEOP</name>
<proteinExistence type="predicted"/>
<dbReference type="AlphaFoldDB" id="A0A5E4R6H3"/>
<organism evidence="2 3">
    <name type="scientific">Leptidea sinapis</name>
    <dbReference type="NCBI Taxonomy" id="189913"/>
    <lineage>
        <taxon>Eukaryota</taxon>
        <taxon>Metazoa</taxon>
        <taxon>Ecdysozoa</taxon>
        <taxon>Arthropoda</taxon>
        <taxon>Hexapoda</taxon>
        <taxon>Insecta</taxon>
        <taxon>Pterygota</taxon>
        <taxon>Neoptera</taxon>
        <taxon>Endopterygota</taxon>
        <taxon>Lepidoptera</taxon>
        <taxon>Glossata</taxon>
        <taxon>Ditrysia</taxon>
        <taxon>Papilionoidea</taxon>
        <taxon>Pieridae</taxon>
        <taxon>Dismorphiinae</taxon>
        <taxon>Leptidea</taxon>
    </lineage>
</organism>
<protein>
    <recommendedName>
        <fullName evidence="1">EFHB C-terminal EF-hand domain-containing protein</fullName>
    </recommendedName>
</protein>
<sequence>MPVDCQRSTSGGKGNLGKFIERDPQICAAGLPSAQPDDKVPDSLQHYLLKDEVDSLMGDAIIPEKPPRPLPPLRHPIPLDKRNSGPYGQVAELINPPIKSKFQTLVDDLKDTPYASYWRKPLGKTRDYVPMLPDGLDAVYTTFGKKTEYHGTLYDIVMPKVPMVDKTPRMKEAGVQLDRVYCTPAFNPDLTYGHRTFTDKRGIYARCCLTDDSVVVGNASKTIMNSIQSDFIEKNQSRVGKVLAPNDNIRNVPEGYSFGKLKPPDNLPQCLTYCDLNPDRKLYLNCLKHLNTLRKVLSKRFLPNFFNQFYLNIKYFDTERRGWLPKDFIYDMCAKRLIRFDPSLIEPLLSMWQAFDGANIEYKTFVHVINYREPSPELPKVKDLPDECLDFRTTYKEMVKPGQEGDKRKLAGVPSGRYFDLDYPITPEKCCRAARTCLPQESDMKSCLNPSVLTLYHVSHRDMYAKREPGLVRKVFEAAGDKLSDEEFNNIWEDAKKHHSEGWVSFETFRRSLESYNMNKNDDKNAKHQ</sequence>
<dbReference type="InterPro" id="IPR057428">
    <property type="entry name" value="EFHB_EF-hand_C"/>
</dbReference>
<feature type="domain" description="EFHB C-terminal EF-hand" evidence="1">
    <location>
        <begin position="445"/>
        <end position="517"/>
    </location>
</feature>
<keyword evidence="3" id="KW-1185">Reference proteome</keyword>
<evidence type="ECO:0000259" key="1">
    <source>
        <dbReference type="Pfam" id="PF25325"/>
    </source>
</evidence>
<evidence type="ECO:0000313" key="3">
    <source>
        <dbReference type="Proteomes" id="UP000324832"/>
    </source>
</evidence>